<evidence type="ECO:0000313" key="1">
    <source>
        <dbReference type="EMBL" id="CAD9145057.1"/>
    </source>
</evidence>
<reference evidence="1" key="1">
    <citation type="submission" date="2021-01" db="EMBL/GenBank/DDBJ databases">
        <authorList>
            <person name="Corre E."/>
            <person name="Pelletier E."/>
            <person name="Niang G."/>
            <person name="Scheremetjew M."/>
            <person name="Finn R."/>
            <person name="Kale V."/>
            <person name="Holt S."/>
            <person name="Cochrane G."/>
            <person name="Meng A."/>
            <person name="Brown T."/>
            <person name="Cohen L."/>
        </authorList>
    </citation>
    <scope>NUCLEOTIDE SEQUENCE</scope>
    <source>
        <strain evidence="1">OF101</strain>
    </source>
</reference>
<protein>
    <submittedName>
        <fullName evidence="1">Uncharacterized protein</fullName>
    </submittedName>
</protein>
<proteinExistence type="predicted"/>
<organism evidence="1">
    <name type="scientific">Alexandrium catenella</name>
    <name type="common">Red tide dinoflagellate</name>
    <name type="synonym">Gonyaulax catenella</name>
    <dbReference type="NCBI Taxonomy" id="2925"/>
    <lineage>
        <taxon>Eukaryota</taxon>
        <taxon>Sar</taxon>
        <taxon>Alveolata</taxon>
        <taxon>Dinophyceae</taxon>
        <taxon>Gonyaulacales</taxon>
        <taxon>Pyrocystaceae</taxon>
        <taxon>Alexandrium</taxon>
    </lineage>
</organism>
<accession>A0A7S1QQJ0</accession>
<name>A0A7S1QQJ0_ALECA</name>
<dbReference type="AlphaFoldDB" id="A0A7S1QQJ0"/>
<gene>
    <name evidence="1" type="ORF">ACAT0790_LOCUS28894</name>
</gene>
<sequence>MRFDMIKTCFGFSRRTLQGQNGTGSLMTTGALYYPIFQIVDGHGKRTEHWDAYMRFMNTVGRNCNHPDTTSAVGVMPCNLADGTMFTPVMTKRLIPKSDLAHGQVEYLRLFDIGRLAER</sequence>
<dbReference type="EMBL" id="HBGE01047917">
    <property type="protein sequence ID" value="CAD9145057.1"/>
    <property type="molecule type" value="Transcribed_RNA"/>
</dbReference>